<name>A0ABR3ZMI0_9PEZI</name>
<accession>A0ABR3ZMI0</accession>
<dbReference type="Gene3D" id="3.60.15.10">
    <property type="entry name" value="Ribonuclease Z/Hydroxyacylglutathione hydrolase-like"/>
    <property type="match status" value="1"/>
</dbReference>
<dbReference type="EC" id="3.1.4.17" evidence="2"/>
<gene>
    <name evidence="2" type="primary">PDE1</name>
    <name evidence="2" type="ORF">Cpir12675_000493</name>
</gene>
<dbReference type="Pfam" id="PF02112">
    <property type="entry name" value="PDEase_II"/>
    <property type="match status" value="2"/>
</dbReference>
<evidence type="ECO:0000313" key="3">
    <source>
        <dbReference type="Proteomes" id="UP001583280"/>
    </source>
</evidence>
<reference evidence="2 3" key="1">
    <citation type="journal article" date="2024" name="IMA Fungus">
        <title>IMA Genome - F19 : A genome assembly and annotation guide to empower mycologists, including annotated draft genome sequences of Ceratocystis pirilliformis, Diaporthe australafricana, Fusarium ophioides, Paecilomyces lecythidis, and Sporothrix stenoceras.</title>
        <authorList>
            <person name="Aylward J."/>
            <person name="Wilson A.M."/>
            <person name="Visagie C.M."/>
            <person name="Spraker J."/>
            <person name="Barnes I."/>
            <person name="Buitendag C."/>
            <person name="Ceriani C."/>
            <person name="Del Mar Angel L."/>
            <person name="du Plessis D."/>
            <person name="Fuchs T."/>
            <person name="Gasser K."/>
            <person name="Kramer D."/>
            <person name="Li W."/>
            <person name="Munsamy K."/>
            <person name="Piso A."/>
            <person name="Price J.L."/>
            <person name="Sonnekus B."/>
            <person name="Thomas C."/>
            <person name="van der Nest A."/>
            <person name="van Dijk A."/>
            <person name="van Heerden A."/>
            <person name="van Vuuren N."/>
            <person name="Yilmaz N."/>
            <person name="Duong T.A."/>
            <person name="van der Merwe N.A."/>
            <person name="Wingfield M.J."/>
            <person name="Wingfield B.D."/>
        </authorList>
    </citation>
    <scope>NUCLEOTIDE SEQUENCE [LARGE SCALE GENOMIC DNA]</scope>
    <source>
        <strain evidence="2 3">CMW 12675</strain>
    </source>
</reference>
<dbReference type="InterPro" id="IPR000396">
    <property type="entry name" value="Pdiesterase2"/>
</dbReference>
<protein>
    <submittedName>
        <fullName evidence="2">3',5'-cyclic-nucleotide phosphodiesterase pde1</fullName>
        <ecNumber evidence="2">3.1.4.17</ecNumber>
    </submittedName>
</protein>
<evidence type="ECO:0000256" key="1">
    <source>
        <dbReference type="SAM" id="MobiDB-lite"/>
    </source>
</evidence>
<evidence type="ECO:0000313" key="2">
    <source>
        <dbReference type="EMBL" id="KAL1901260.1"/>
    </source>
</evidence>
<organism evidence="2 3">
    <name type="scientific">Ceratocystis pirilliformis</name>
    <dbReference type="NCBI Taxonomy" id="259994"/>
    <lineage>
        <taxon>Eukaryota</taxon>
        <taxon>Fungi</taxon>
        <taxon>Dikarya</taxon>
        <taxon>Ascomycota</taxon>
        <taxon>Pezizomycotina</taxon>
        <taxon>Sordariomycetes</taxon>
        <taxon>Hypocreomycetidae</taxon>
        <taxon>Microascales</taxon>
        <taxon>Ceratocystidaceae</taxon>
        <taxon>Ceratocystis</taxon>
    </lineage>
</organism>
<dbReference type="GO" id="GO:0004114">
    <property type="term" value="F:3',5'-cyclic-nucleotide phosphodiesterase activity"/>
    <property type="evidence" value="ECO:0007669"/>
    <property type="project" value="UniProtKB-EC"/>
</dbReference>
<dbReference type="PANTHER" id="PTHR28283">
    <property type="entry name" value="3',5'-CYCLIC-NUCLEOTIDE PHOSPHODIESTERASE 1"/>
    <property type="match status" value="1"/>
</dbReference>
<dbReference type="SUPFAM" id="SSF56281">
    <property type="entry name" value="Metallo-hydrolase/oxidoreductase"/>
    <property type="match status" value="1"/>
</dbReference>
<dbReference type="CDD" id="cd07735">
    <property type="entry name" value="class_II_PDE_MBL-fold"/>
    <property type="match status" value="1"/>
</dbReference>
<sequence>MLAPNEAPALQVIVLGSGGGPLESNTTAFLVRSVASGWSKGSIVAVDAGVHLSAISRILEETQPNSLGADVMLPHTLEKGPFAGLELQNKSALANGARITHDLVDTYLITHPHLDHISGFVVNTAALSGARPKKLAGLPTTISAFKKHIFNNVIWPNLSDENNGVGLVTYMRLVEGGNPALGEGDGKGYVEVNDGLAVKMWSVSHGHCMERHSHRGSTSSQGGFGSGGSVDAGRGSLLHSTTVNGTSHIKNSISNGSSHTSHHNGLVRPSGLINQATALAAQSCECRERICVYDSSAYFIRDVATAREILLFGDVEPDSLSLSPRNHQVWLEAGPKIAQGNLAAIFIECSYDNSQADERLFGHLKPVYIMEELQALAEQVRAARVDNSVQRESRKRKREHNSILTTVKQRKPPPPPFEDQDPVSPKSMRPVSHVAIATPEGSRTSHISSPVSELSLLDDVEALPGSLSPLPPAIQNGDTQTHIDSKSDFPLRGVKVVIIHMKEKFTDEGDVSVTIKKELDELEAAFKLGCEFIISYSGQSLYL</sequence>
<dbReference type="PANTHER" id="PTHR28283:SF1">
    <property type="entry name" value="3',5'-CYCLIC-NUCLEOTIDE PHOSPHODIESTERASE 1"/>
    <property type="match status" value="1"/>
</dbReference>
<feature type="region of interest" description="Disordered" evidence="1">
    <location>
        <begin position="248"/>
        <end position="267"/>
    </location>
</feature>
<keyword evidence="2" id="KW-0378">Hydrolase</keyword>
<dbReference type="InterPro" id="IPR036866">
    <property type="entry name" value="RibonucZ/Hydroxyglut_hydro"/>
</dbReference>
<dbReference type="PRINTS" id="PR00388">
    <property type="entry name" value="PDIESTERASE2"/>
</dbReference>
<dbReference type="EMBL" id="JAWDJO010000006">
    <property type="protein sequence ID" value="KAL1901260.1"/>
    <property type="molecule type" value="Genomic_DNA"/>
</dbReference>
<keyword evidence="3" id="KW-1185">Reference proteome</keyword>
<feature type="region of interest" description="Disordered" evidence="1">
    <location>
        <begin position="387"/>
        <end position="430"/>
    </location>
</feature>
<dbReference type="Proteomes" id="UP001583280">
    <property type="component" value="Unassembled WGS sequence"/>
</dbReference>
<proteinExistence type="predicted"/>
<comment type="caution">
    <text evidence="2">The sequence shown here is derived from an EMBL/GenBank/DDBJ whole genome shotgun (WGS) entry which is preliminary data.</text>
</comment>